<organism evidence="9 10">
    <name type="scientific">candidate division Kazan bacterium</name>
    <dbReference type="NCBI Taxonomy" id="2202143"/>
    <lineage>
        <taxon>Bacteria</taxon>
        <taxon>Bacteria division Kazan-3B-28</taxon>
    </lineage>
</organism>
<reference evidence="9 10" key="1">
    <citation type="submission" date="2018-06" db="EMBL/GenBank/DDBJ databases">
        <title>Extensive metabolic versatility and redundancy in microbially diverse, dynamic hydrothermal sediments.</title>
        <authorList>
            <person name="Dombrowski N."/>
            <person name="Teske A."/>
            <person name="Baker B.J."/>
        </authorList>
    </citation>
    <scope>NUCLEOTIDE SEQUENCE [LARGE SCALE GENOMIC DNA]</scope>
    <source>
        <strain evidence="9">B79_G16</strain>
    </source>
</reference>
<accession>A0A420ZD10</accession>
<evidence type="ECO:0000256" key="5">
    <source>
        <dbReference type="ARBA" id="ARBA00022989"/>
    </source>
</evidence>
<dbReference type="InterPro" id="IPR017475">
    <property type="entry name" value="EPS_sugar_tfrase"/>
</dbReference>
<feature type="transmembrane region" description="Helical" evidence="7">
    <location>
        <begin position="109"/>
        <end position="131"/>
    </location>
</feature>
<dbReference type="AlphaFoldDB" id="A0A420ZD10"/>
<dbReference type="Pfam" id="PF02397">
    <property type="entry name" value="Bac_transf"/>
    <property type="match status" value="1"/>
</dbReference>
<dbReference type="PANTHER" id="PTHR30576">
    <property type="entry name" value="COLANIC BIOSYNTHESIS UDP-GLUCOSE LIPID CARRIER TRANSFERASE"/>
    <property type="match status" value="1"/>
</dbReference>
<dbReference type="GO" id="GO:0016780">
    <property type="term" value="F:phosphotransferase activity, for other substituted phosphate groups"/>
    <property type="evidence" value="ECO:0007669"/>
    <property type="project" value="TreeGrafter"/>
</dbReference>
<keyword evidence="4 7" id="KW-0812">Transmembrane</keyword>
<name>A0A420ZD10_UNCK3</name>
<gene>
    <name evidence="9" type="ORF">DRH29_01515</name>
</gene>
<evidence type="ECO:0000256" key="3">
    <source>
        <dbReference type="ARBA" id="ARBA00022679"/>
    </source>
</evidence>
<comment type="subcellular location">
    <subcellularLocation>
        <location evidence="1">Membrane</location>
        <topology evidence="1">Multi-pass membrane protein</topology>
    </subcellularLocation>
</comment>
<evidence type="ECO:0000256" key="6">
    <source>
        <dbReference type="ARBA" id="ARBA00023136"/>
    </source>
</evidence>
<dbReference type="EMBL" id="QMNG01000003">
    <property type="protein sequence ID" value="RLC37528.1"/>
    <property type="molecule type" value="Genomic_DNA"/>
</dbReference>
<comment type="caution">
    <text evidence="9">The sequence shown here is derived from an EMBL/GenBank/DDBJ whole genome shotgun (WGS) entry which is preliminary data.</text>
</comment>
<evidence type="ECO:0000313" key="10">
    <source>
        <dbReference type="Proteomes" id="UP000281261"/>
    </source>
</evidence>
<evidence type="ECO:0000259" key="8">
    <source>
        <dbReference type="Pfam" id="PF02397"/>
    </source>
</evidence>
<protein>
    <recommendedName>
        <fullName evidence="8">Bacterial sugar transferase domain-containing protein</fullName>
    </recommendedName>
</protein>
<sequence>MMKRFNQFFTILLVPLDYLMLVASFLSAYWLRLNWQFIEVIYIQPWDSYLQFALYASVIWVVVFAMLGLYRFRGFKNHWELFGRVIIATSTALALFMIGLFLIQTTFFSRLIIIYVWGMSLIFVVVGRAFLEVIKQWFQNYGIGVERVIIIGHGKIGEVLRDQVKQNRPKQKLVHYFSYLDTEELSRYSKADRIIISYEPPAEEMSSLIRFAEDNNITLQYVPSLPGLYASHISVDMLSGYPLIELIPTLLTGWGRIVKRIFDIVLVLLSMIIALPIMGLVAIAIKLDSKGPVIFAQERVGELGKTFTFYKFRSMYTEMSTGEGYGGREAEELRAKLKAERNEAKGPLFKIKDDPRVTRVGKFIRKTSLDELPQLFNVLIGNMSLVGPRPALPEEVREYSDDLKRRLLVKPGVTGLWQVSGRHDSDEDEYGKLDVFYIEHWSLWLDIKIILLTFKTVLSRKGSY</sequence>
<evidence type="ECO:0000256" key="7">
    <source>
        <dbReference type="SAM" id="Phobius"/>
    </source>
</evidence>
<feature type="transmembrane region" description="Helical" evidence="7">
    <location>
        <begin position="52"/>
        <end position="70"/>
    </location>
</feature>
<dbReference type="PANTHER" id="PTHR30576:SF0">
    <property type="entry name" value="UNDECAPRENYL-PHOSPHATE N-ACETYLGALACTOSAMINYL 1-PHOSPHATE TRANSFERASE-RELATED"/>
    <property type="match status" value="1"/>
</dbReference>
<evidence type="ECO:0000256" key="4">
    <source>
        <dbReference type="ARBA" id="ARBA00022692"/>
    </source>
</evidence>
<dbReference type="GO" id="GO:0016020">
    <property type="term" value="C:membrane"/>
    <property type="evidence" value="ECO:0007669"/>
    <property type="project" value="UniProtKB-SubCell"/>
</dbReference>
<dbReference type="NCBIfam" id="TIGR03025">
    <property type="entry name" value="EPS_sugtrans"/>
    <property type="match status" value="1"/>
</dbReference>
<feature type="transmembrane region" description="Helical" evidence="7">
    <location>
        <begin position="264"/>
        <end position="285"/>
    </location>
</feature>
<evidence type="ECO:0000313" key="9">
    <source>
        <dbReference type="EMBL" id="RLC37528.1"/>
    </source>
</evidence>
<keyword evidence="5 7" id="KW-1133">Transmembrane helix</keyword>
<dbReference type="Proteomes" id="UP000281261">
    <property type="component" value="Unassembled WGS sequence"/>
</dbReference>
<feature type="transmembrane region" description="Helical" evidence="7">
    <location>
        <begin position="12"/>
        <end position="32"/>
    </location>
</feature>
<feature type="domain" description="Bacterial sugar transferase" evidence="8">
    <location>
        <begin position="259"/>
        <end position="458"/>
    </location>
</feature>
<evidence type="ECO:0000256" key="2">
    <source>
        <dbReference type="ARBA" id="ARBA00006464"/>
    </source>
</evidence>
<feature type="transmembrane region" description="Helical" evidence="7">
    <location>
        <begin position="82"/>
        <end position="103"/>
    </location>
</feature>
<keyword evidence="6 7" id="KW-0472">Membrane</keyword>
<dbReference type="Pfam" id="PF13727">
    <property type="entry name" value="CoA_binding_3"/>
    <property type="match status" value="1"/>
</dbReference>
<dbReference type="InterPro" id="IPR003362">
    <property type="entry name" value="Bact_transf"/>
</dbReference>
<proteinExistence type="inferred from homology"/>
<keyword evidence="3" id="KW-0808">Transferase</keyword>
<evidence type="ECO:0000256" key="1">
    <source>
        <dbReference type="ARBA" id="ARBA00004141"/>
    </source>
</evidence>
<comment type="similarity">
    <text evidence="2">Belongs to the bacterial sugar transferase family.</text>
</comment>